<evidence type="ECO:0000313" key="5">
    <source>
        <dbReference type="EMBL" id="ERN02660.1"/>
    </source>
</evidence>
<evidence type="ECO:0000256" key="4">
    <source>
        <dbReference type="SAM" id="MobiDB-lite"/>
    </source>
</evidence>
<feature type="region of interest" description="Disordered" evidence="4">
    <location>
        <begin position="76"/>
        <end position="140"/>
    </location>
</feature>
<reference evidence="6" key="1">
    <citation type="journal article" date="2013" name="Science">
        <title>The Amborella genome and the evolution of flowering plants.</title>
        <authorList>
            <consortium name="Amborella Genome Project"/>
        </authorList>
    </citation>
    <scope>NUCLEOTIDE SEQUENCE [LARGE SCALE GENOMIC DNA]</scope>
</reference>
<dbReference type="EMBL" id="KI394487">
    <property type="protein sequence ID" value="ERN02660.1"/>
    <property type="molecule type" value="Genomic_DNA"/>
</dbReference>
<dbReference type="OMA" id="DDYHENF"/>
<gene>
    <name evidence="5" type="ORF">AMTR_s00085p00072220</name>
</gene>
<dbReference type="PANTHER" id="PTHR15367">
    <property type="entry name" value="DNA-DIRECTED RNA POLYMERASE III"/>
    <property type="match status" value="1"/>
</dbReference>
<dbReference type="GO" id="GO:0005634">
    <property type="term" value="C:nucleus"/>
    <property type="evidence" value="ECO:0007669"/>
    <property type="project" value="UniProtKB-SubCell"/>
</dbReference>
<dbReference type="PANTHER" id="PTHR15367:SF2">
    <property type="entry name" value="DNA-DIRECTED RNA POLYMERASE III SUBUNIT"/>
    <property type="match status" value="1"/>
</dbReference>
<evidence type="ECO:0008006" key="7">
    <source>
        <dbReference type="Google" id="ProtNLM"/>
    </source>
</evidence>
<name>W1P6S5_AMBTC</name>
<comment type="subcellular location">
    <subcellularLocation>
        <location evidence="1">Nucleus</location>
    </subcellularLocation>
</comment>
<sequence>MSKEIERYADRLKPKTKVARCRPLTSLLKLNSAYFPRELLQGLQHEKLNKEISESTLQPDSAKNVNLRKMDYLEKLEKVKDGKPEKEKKEDEDEDEGNEENEEEEEEIGEDDYHENFGFDDDEDYLDDVDDGGLDIGDCY</sequence>
<evidence type="ECO:0000256" key="3">
    <source>
        <dbReference type="ARBA" id="ARBA00023242"/>
    </source>
</evidence>
<dbReference type="STRING" id="13333.W1P6S5"/>
<comment type="similarity">
    <text evidence="2">Belongs to the eukaryotic RPC7 RNA polymerase subunit family.</text>
</comment>
<dbReference type="AlphaFoldDB" id="W1P6S5"/>
<proteinExistence type="inferred from homology"/>
<evidence type="ECO:0000256" key="2">
    <source>
        <dbReference type="ARBA" id="ARBA00008352"/>
    </source>
</evidence>
<keyword evidence="6" id="KW-1185">Reference proteome</keyword>
<dbReference type="Proteomes" id="UP000017836">
    <property type="component" value="Unassembled WGS sequence"/>
</dbReference>
<accession>W1P6S5</accession>
<protein>
    <recommendedName>
        <fullName evidence="7">DNA-directed RNA polymerase III subunit</fullName>
    </recommendedName>
</protein>
<evidence type="ECO:0000313" key="6">
    <source>
        <dbReference type="Proteomes" id="UP000017836"/>
    </source>
</evidence>
<evidence type="ECO:0000256" key="1">
    <source>
        <dbReference type="ARBA" id="ARBA00004123"/>
    </source>
</evidence>
<feature type="compositionally biased region" description="Basic and acidic residues" evidence="4">
    <location>
        <begin position="76"/>
        <end position="89"/>
    </location>
</feature>
<dbReference type="GO" id="GO:0006383">
    <property type="term" value="P:transcription by RNA polymerase III"/>
    <property type="evidence" value="ECO:0007669"/>
    <property type="project" value="InterPro"/>
</dbReference>
<dbReference type="InterPro" id="IPR024661">
    <property type="entry name" value="RNA_pol_III_Rpc31"/>
</dbReference>
<dbReference type="HOGENOM" id="CLU_1837813_0_0_1"/>
<keyword evidence="3" id="KW-0539">Nucleus</keyword>
<organism evidence="5 6">
    <name type="scientific">Amborella trichopoda</name>
    <dbReference type="NCBI Taxonomy" id="13333"/>
    <lineage>
        <taxon>Eukaryota</taxon>
        <taxon>Viridiplantae</taxon>
        <taxon>Streptophyta</taxon>
        <taxon>Embryophyta</taxon>
        <taxon>Tracheophyta</taxon>
        <taxon>Spermatophyta</taxon>
        <taxon>Magnoliopsida</taxon>
        <taxon>Amborellales</taxon>
        <taxon>Amborellaceae</taxon>
        <taxon>Amborella</taxon>
    </lineage>
</organism>
<feature type="compositionally biased region" description="Acidic residues" evidence="4">
    <location>
        <begin position="90"/>
        <end position="133"/>
    </location>
</feature>
<dbReference type="Gramene" id="ERN02660">
    <property type="protein sequence ID" value="ERN02660"/>
    <property type="gene ID" value="AMTR_s00085p00072220"/>
</dbReference>
<dbReference type="Pfam" id="PF11705">
    <property type="entry name" value="RNA_pol_3_Rpc31"/>
    <property type="match status" value="1"/>
</dbReference>